<evidence type="ECO:0000256" key="11">
    <source>
        <dbReference type="SAM" id="Phobius"/>
    </source>
</evidence>
<evidence type="ECO:0000256" key="2">
    <source>
        <dbReference type="ARBA" id="ARBA00022448"/>
    </source>
</evidence>
<feature type="transmembrane region" description="Helical" evidence="11">
    <location>
        <begin position="143"/>
        <end position="166"/>
    </location>
</feature>
<evidence type="ECO:0000313" key="12">
    <source>
        <dbReference type="EMBL" id="QCW83069.1"/>
    </source>
</evidence>
<evidence type="ECO:0000256" key="6">
    <source>
        <dbReference type="ARBA" id="ARBA00022692"/>
    </source>
</evidence>
<keyword evidence="8" id="KW-0764">Sulfate transport</keyword>
<keyword evidence="10" id="KW-0198">Cysteine biosynthesis</keyword>
<evidence type="ECO:0000313" key="13">
    <source>
        <dbReference type="Proteomes" id="UP000305881"/>
    </source>
</evidence>
<dbReference type="NCBIfam" id="NF003433">
    <property type="entry name" value="PRK04949.1"/>
    <property type="match status" value="1"/>
</dbReference>
<reference evidence="13" key="1">
    <citation type="journal article" date="2019" name="J. Bacteriol.">
        <title>A Mutagenic Screen Identifies a TonB-Dependent Receptor Required for the Lanthanide Metal Switch in the Type I Methanotroph 'Methylotuvimicrobium buryatense' 5GB1C.</title>
        <authorList>
            <person name="Groom J.D."/>
            <person name="Ford S.M."/>
            <person name="Pesesky M.W."/>
            <person name="Lidstrom M.E."/>
        </authorList>
    </citation>
    <scope>NUCLEOTIDE SEQUENCE [LARGE SCALE GENOMIC DNA]</scope>
    <source>
        <strain evidence="13">5GB1C</strain>
    </source>
</reference>
<keyword evidence="6 11" id="KW-0812">Transmembrane</keyword>
<evidence type="ECO:0000256" key="7">
    <source>
        <dbReference type="ARBA" id="ARBA00022989"/>
    </source>
</evidence>
<protein>
    <submittedName>
        <fullName evidence="12">Sulfate transporter CysZ</fullName>
    </submittedName>
</protein>
<dbReference type="RefSeq" id="WP_017839071.1">
    <property type="nucleotide sequence ID" value="NZ_CP035467.1"/>
</dbReference>
<keyword evidence="9 11" id="KW-0472">Membrane</keyword>
<dbReference type="STRING" id="675511.GCA_000341735_00421"/>
<organism evidence="12 13">
    <name type="scientific">Methylotuvimicrobium buryatense</name>
    <name type="common">Methylomicrobium buryatense</name>
    <dbReference type="NCBI Taxonomy" id="95641"/>
    <lineage>
        <taxon>Bacteria</taxon>
        <taxon>Pseudomonadati</taxon>
        <taxon>Pseudomonadota</taxon>
        <taxon>Gammaproteobacteria</taxon>
        <taxon>Methylococcales</taxon>
        <taxon>Methylococcaceae</taxon>
        <taxon>Methylotuvimicrobium</taxon>
    </lineage>
</organism>
<evidence type="ECO:0000256" key="3">
    <source>
        <dbReference type="ARBA" id="ARBA00022475"/>
    </source>
</evidence>
<dbReference type="InterPro" id="IPR050480">
    <property type="entry name" value="CysZ-like"/>
</dbReference>
<dbReference type="PANTHER" id="PTHR37468:SF1">
    <property type="entry name" value="SULFATE TRANSPORTER CYSZ"/>
    <property type="match status" value="1"/>
</dbReference>
<dbReference type="OrthoDB" id="5292355at2"/>
<keyword evidence="4" id="KW-0997">Cell inner membrane</keyword>
<comment type="subcellular location">
    <subcellularLocation>
        <location evidence="1">Membrane</location>
        <topology evidence="1">Multi-pass membrane protein</topology>
    </subcellularLocation>
</comment>
<sequence length="243" mass="26699">MKFSKKGNNPAWAVSCFFRGLRWALKPELRKFIVIPVLINLVLYSAVLVLGYYYVADLIAHFIPDWLSWLSWVLWPLFFLSFFIAGFFTFTILANLIAAPFYGALSAKSAELITGRKLEAGAHSVNKIILAEFKRFGYLGSRALPLLIVSIIPGINIAAPFLWGLFGAWGAALEYMAYPLENAGLLFSEQRKVLKSIRLGSMSFGGVTMVGLTLPIVNIIVAPAAVIGATIYVLQAGEGETTQ</sequence>
<evidence type="ECO:0000256" key="1">
    <source>
        <dbReference type="ARBA" id="ARBA00004141"/>
    </source>
</evidence>
<evidence type="ECO:0000256" key="8">
    <source>
        <dbReference type="ARBA" id="ARBA00023032"/>
    </source>
</evidence>
<dbReference type="InterPro" id="IPR059112">
    <property type="entry name" value="CysZ/EI24"/>
</dbReference>
<feature type="transmembrane region" description="Helical" evidence="11">
    <location>
        <begin position="212"/>
        <end position="234"/>
    </location>
</feature>
<accession>A0A4P9UNV0</accession>
<dbReference type="GO" id="GO:0000103">
    <property type="term" value="P:sulfate assimilation"/>
    <property type="evidence" value="ECO:0007669"/>
    <property type="project" value="TreeGrafter"/>
</dbReference>
<dbReference type="GO" id="GO:0019344">
    <property type="term" value="P:cysteine biosynthetic process"/>
    <property type="evidence" value="ECO:0007669"/>
    <property type="project" value="UniProtKB-KW"/>
</dbReference>
<feature type="transmembrane region" description="Helical" evidence="11">
    <location>
        <begin position="75"/>
        <end position="98"/>
    </location>
</feature>
<evidence type="ECO:0000256" key="10">
    <source>
        <dbReference type="ARBA" id="ARBA00023192"/>
    </source>
</evidence>
<dbReference type="Pfam" id="PF07264">
    <property type="entry name" value="EI24"/>
    <property type="match status" value="1"/>
</dbReference>
<dbReference type="PANTHER" id="PTHR37468">
    <property type="entry name" value="SULFATE TRANSPORTER CYSZ"/>
    <property type="match status" value="1"/>
</dbReference>
<dbReference type="GO" id="GO:0005886">
    <property type="term" value="C:plasma membrane"/>
    <property type="evidence" value="ECO:0007669"/>
    <property type="project" value="TreeGrafter"/>
</dbReference>
<dbReference type="GO" id="GO:0009675">
    <property type="term" value="F:high-affinity sulfate:proton symporter activity"/>
    <property type="evidence" value="ECO:0007669"/>
    <property type="project" value="TreeGrafter"/>
</dbReference>
<dbReference type="Proteomes" id="UP000305881">
    <property type="component" value="Chromosome"/>
</dbReference>
<evidence type="ECO:0000256" key="5">
    <source>
        <dbReference type="ARBA" id="ARBA00022605"/>
    </source>
</evidence>
<evidence type="ECO:0000256" key="9">
    <source>
        <dbReference type="ARBA" id="ARBA00023136"/>
    </source>
</evidence>
<feature type="transmembrane region" description="Helical" evidence="11">
    <location>
        <begin position="32"/>
        <end position="55"/>
    </location>
</feature>
<name>A0A4P9UNV0_METBY</name>
<keyword evidence="5" id="KW-0028">Amino-acid biosynthesis</keyword>
<dbReference type="AlphaFoldDB" id="A0A4P9UNV0"/>
<keyword evidence="2" id="KW-0813">Transport</keyword>
<keyword evidence="7 11" id="KW-1133">Transmembrane helix</keyword>
<proteinExistence type="predicted"/>
<gene>
    <name evidence="12" type="primary">cysZ</name>
    <name evidence="12" type="ORF">EQU24_13120</name>
</gene>
<evidence type="ECO:0000256" key="4">
    <source>
        <dbReference type="ARBA" id="ARBA00022519"/>
    </source>
</evidence>
<dbReference type="EMBL" id="CP035467">
    <property type="protein sequence ID" value="QCW83069.1"/>
    <property type="molecule type" value="Genomic_DNA"/>
</dbReference>
<dbReference type="KEGG" id="mbur:EQU24_13120"/>
<keyword evidence="3" id="KW-1003">Cell membrane</keyword>
<keyword evidence="13" id="KW-1185">Reference proteome</keyword>